<sequence length="960" mass="104124">MAVVGMSENSPDVFGLRDLAYELPERVRLLAALRTIYEESRRGEGRVAIVHGPVGCGKTELLHDFADHVGAQDGIYLSATASRDEQTVPFGLLAHLLHDDRIAPELRAKAAWCASEGQAAPQEPDRSGESPGDVAPQIFHEMCLALLDVVEHAPGPVVLGIDDMHYADTASLRCLSYVVRRLRSSPLLIVLNEAPHSRRLATLSEAEWPAEPLVRRLKLPLLSPQGLEEVIAGRLGRAAAEALAADAYRVTGGNPALLRGLIEDNRGTVVSSAPVFRVADGYGQALTSCLFRCEPEVLHVARQLAVLDEAPSVPVLAQLTGMDPDSAARALELLRETGLLSGGLLRHAGANSAVLSGMTPEQRADLQVNTANVLFKNGFPTDTVARHLLAASRVDSDCAIPVLQEAAQQAVADGDLDFALDCLRMALQYDTDEQRRAATTAMIMQATWRREPYAAYRRVEGLVEDSRAGRLTGQHATSVIDALMWFGRPSEAIDLLMRGARADPGAHDLVGASHLEACHAWLDTLYPGRGGGHAARIPHAHEITGGGVAPDAWAKSRAAQLFRWNLTTPPDNGRVREAQQSLSHYTLTDGTAPLLLVALGTLLQAERLQEAGARSEELARLAGQASFTVWEALFRSMRAEVFLRQGEPVAAEREADQAVALLPVRNWGILLGLPLATALQANALTGHTAAWATEAQTVLPQAIFETPYGVRLLHARGHRHLAGGQVSAALGDFQGAGELAERLGLDHPVVLPWRTSAAQALIRLGDRKQARTLLGEQLRACGPDQPRIYAEALRALAAASPLQERHKLLNQASEHLQTCEAPLELAFALHDLGWAWQEQGQYTKGRQIVRRAALMAERRGVRIPAPATHRLNHDEQDRPATPTARPVRAAEVLSDAEMRVAQLAVGGYSNRQIASRLFVTVSTVEQHLTRIYRKLDIRRRTDLVGALQRAEPVERDQLAS</sequence>
<keyword evidence="3" id="KW-0804">Transcription</keyword>
<name>A0A4U5X7U8_STRGB</name>
<dbReference type="SUPFAM" id="SSF46894">
    <property type="entry name" value="C-terminal effector domain of the bipartite response regulators"/>
    <property type="match status" value="1"/>
</dbReference>
<dbReference type="InterPro" id="IPR011990">
    <property type="entry name" value="TPR-like_helical_dom_sf"/>
</dbReference>
<evidence type="ECO:0000256" key="1">
    <source>
        <dbReference type="ARBA" id="ARBA00023015"/>
    </source>
</evidence>
<dbReference type="PANTHER" id="PTHR44688:SF16">
    <property type="entry name" value="DNA-BINDING TRANSCRIPTIONAL ACTIVATOR DEVR_DOSR"/>
    <property type="match status" value="1"/>
</dbReference>
<dbReference type="EMBL" id="SZPR01000007">
    <property type="protein sequence ID" value="TKT11010.1"/>
    <property type="molecule type" value="Genomic_DNA"/>
</dbReference>
<dbReference type="PANTHER" id="PTHR44688">
    <property type="entry name" value="DNA-BINDING TRANSCRIPTIONAL ACTIVATOR DEVR_DOSR"/>
    <property type="match status" value="1"/>
</dbReference>
<evidence type="ECO:0000313" key="6">
    <source>
        <dbReference type="Proteomes" id="UP000308632"/>
    </source>
</evidence>
<dbReference type="SMART" id="SM00421">
    <property type="entry name" value="HTH_LUXR"/>
    <property type="match status" value="1"/>
</dbReference>
<proteinExistence type="predicted"/>
<keyword evidence="2" id="KW-0238">DNA-binding</keyword>
<accession>A0A4U5X7U8</accession>
<comment type="caution">
    <text evidence="5">The sequence shown here is derived from an EMBL/GenBank/DDBJ whole genome shotgun (WGS) entry which is preliminary data.</text>
</comment>
<dbReference type="InterPro" id="IPR041664">
    <property type="entry name" value="AAA_16"/>
</dbReference>
<gene>
    <name evidence="5" type="ORF">E4U92_04400</name>
</gene>
<keyword evidence="1" id="KW-0805">Transcription regulation</keyword>
<evidence type="ECO:0000256" key="3">
    <source>
        <dbReference type="ARBA" id="ARBA00023163"/>
    </source>
</evidence>
<dbReference type="PROSITE" id="PS00622">
    <property type="entry name" value="HTH_LUXR_1"/>
    <property type="match status" value="1"/>
</dbReference>
<dbReference type="GO" id="GO:0003677">
    <property type="term" value="F:DNA binding"/>
    <property type="evidence" value="ECO:0007669"/>
    <property type="project" value="UniProtKB-KW"/>
</dbReference>
<dbReference type="PRINTS" id="PR00038">
    <property type="entry name" value="HTHLUXR"/>
</dbReference>
<dbReference type="Pfam" id="PF13191">
    <property type="entry name" value="AAA_16"/>
    <property type="match status" value="1"/>
</dbReference>
<dbReference type="PROSITE" id="PS50043">
    <property type="entry name" value="HTH_LUXR_2"/>
    <property type="match status" value="1"/>
</dbReference>
<organism evidence="5 6">
    <name type="scientific">Streptomyces galbus</name>
    <dbReference type="NCBI Taxonomy" id="33898"/>
    <lineage>
        <taxon>Bacteria</taxon>
        <taxon>Bacillati</taxon>
        <taxon>Actinomycetota</taxon>
        <taxon>Actinomycetes</taxon>
        <taxon>Kitasatosporales</taxon>
        <taxon>Streptomycetaceae</taxon>
        <taxon>Streptomyces</taxon>
    </lineage>
</organism>
<protein>
    <recommendedName>
        <fullName evidence="4">HTH luxR-type domain-containing protein</fullName>
    </recommendedName>
</protein>
<dbReference type="InterPro" id="IPR000792">
    <property type="entry name" value="Tscrpt_reg_LuxR_C"/>
</dbReference>
<dbReference type="CDD" id="cd06170">
    <property type="entry name" value="LuxR_C_like"/>
    <property type="match status" value="1"/>
</dbReference>
<dbReference type="Pfam" id="PF00196">
    <property type="entry name" value="GerE"/>
    <property type="match status" value="1"/>
</dbReference>
<dbReference type="GO" id="GO:0006355">
    <property type="term" value="P:regulation of DNA-templated transcription"/>
    <property type="evidence" value="ECO:0007669"/>
    <property type="project" value="InterPro"/>
</dbReference>
<feature type="domain" description="HTH luxR-type" evidence="4">
    <location>
        <begin position="886"/>
        <end position="951"/>
    </location>
</feature>
<dbReference type="InterPro" id="IPR016032">
    <property type="entry name" value="Sig_transdc_resp-reg_C-effctor"/>
</dbReference>
<dbReference type="InterPro" id="IPR027417">
    <property type="entry name" value="P-loop_NTPase"/>
</dbReference>
<dbReference type="InterPro" id="IPR036388">
    <property type="entry name" value="WH-like_DNA-bd_sf"/>
</dbReference>
<reference evidence="5 6" key="1">
    <citation type="submission" date="2019-04" db="EMBL/GenBank/DDBJ databases">
        <title>Streptomyces lasaliensis sp.nov., an Actinomycete isolated from soil which produces the polyether antibiotic lasalocid.</title>
        <authorList>
            <person name="Erwin G."/>
            <person name="Haber C."/>
        </authorList>
    </citation>
    <scope>NUCLEOTIDE SEQUENCE [LARGE SCALE GENOMIC DNA]</scope>
    <source>
        <strain evidence="5 6">DSM 40089</strain>
    </source>
</reference>
<dbReference type="Gene3D" id="1.25.40.10">
    <property type="entry name" value="Tetratricopeptide repeat domain"/>
    <property type="match status" value="1"/>
</dbReference>
<evidence type="ECO:0000313" key="5">
    <source>
        <dbReference type="EMBL" id="TKT11010.1"/>
    </source>
</evidence>
<dbReference type="GO" id="GO:0016163">
    <property type="term" value="F:nitrogenase activity"/>
    <property type="evidence" value="ECO:0007669"/>
    <property type="project" value="InterPro"/>
</dbReference>
<dbReference type="Gene3D" id="1.10.10.10">
    <property type="entry name" value="Winged helix-like DNA-binding domain superfamily/Winged helix DNA-binding domain"/>
    <property type="match status" value="1"/>
</dbReference>
<dbReference type="SUPFAM" id="SSF48452">
    <property type="entry name" value="TPR-like"/>
    <property type="match status" value="1"/>
</dbReference>
<dbReference type="AlphaFoldDB" id="A0A4U5X7U8"/>
<evidence type="ECO:0000256" key="2">
    <source>
        <dbReference type="ARBA" id="ARBA00023125"/>
    </source>
</evidence>
<dbReference type="Proteomes" id="UP000308632">
    <property type="component" value="Unassembled WGS sequence"/>
</dbReference>
<dbReference type="InterPro" id="IPR000318">
    <property type="entry name" value="Nase_comp1_CS"/>
</dbReference>
<dbReference type="Gene3D" id="3.40.50.300">
    <property type="entry name" value="P-loop containing nucleotide triphosphate hydrolases"/>
    <property type="match status" value="1"/>
</dbReference>
<dbReference type="SUPFAM" id="SSF52540">
    <property type="entry name" value="P-loop containing nucleoside triphosphate hydrolases"/>
    <property type="match status" value="1"/>
</dbReference>
<dbReference type="PROSITE" id="PS00699">
    <property type="entry name" value="NITROGENASE_1_1"/>
    <property type="match status" value="1"/>
</dbReference>
<evidence type="ECO:0000259" key="4">
    <source>
        <dbReference type="PROSITE" id="PS50043"/>
    </source>
</evidence>